<organism evidence="1 2">
    <name type="scientific">Leucobacter luti</name>
    <dbReference type="NCBI Taxonomy" id="340320"/>
    <lineage>
        <taxon>Bacteria</taxon>
        <taxon>Bacillati</taxon>
        <taxon>Actinomycetota</taxon>
        <taxon>Actinomycetes</taxon>
        <taxon>Micrococcales</taxon>
        <taxon>Microbacteriaceae</taxon>
        <taxon>Leucobacter</taxon>
    </lineage>
</organism>
<reference evidence="1 2" key="1">
    <citation type="submission" date="2019-03" db="EMBL/GenBank/DDBJ databases">
        <title>Genomic analyses of the natural microbiome of Caenorhabditis elegans.</title>
        <authorList>
            <person name="Samuel B."/>
        </authorList>
    </citation>
    <scope>NUCLEOTIDE SEQUENCE [LARGE SCALE GENOMIC DNA]</scope>
    <source>
        <strain evidence="1 2">JUb18</strain>
    </source>
</reference>
<sequence length="295" mass="30795">MAAIWVHPMSGPSTNTRDTIEIDLFEHMFEYCCMNASATVRSLQQRITQMQPLRLDDRALPTPTALRPLLPGGALRKGSSYTVHGSQQLALALLAAASAAGSWCGVVGIPTFGAEAAAELGIALDRCVLIPDPGTDALGLAGALSEVLTVVLLRTPAQPGPGDAERISARLREHGSALVVAGEWPHPESTLSVVGSRWSGLGRGEGALMDRELTVESQDRRGVHRHLVHFRNGVLATPAAPARTAESARHASPLTAVSAIPAAAADSTTPAVSRIARSSPPPMALVTELHSGSMA</sequence>
<protein>
    <recommendedName>
        <fullName evidence="3">Protein ImuA</fullName>
    </recommendedName>
</protein>
<dbReference type="Proteomes" id="UP000295601">
    <property type="component" value="Unassembled WGS sequence"/>
</dbReference>
<comment type="caution">
    <text evidence="1">The sequence shown here is derived from an EMBL/GenBank/DDBJ whole genome shotgun (WGS) entry which is preliminary data.</text>
</comment>
<name>A0A4R6RYG3_9MICO</name>
<dbReference type="EMBL" id="SNYA01000005">
    <property type="protein sequence ID" value="TDP91385.1"/>
    <property type="molecule type" value="Genomic_DNA"/>
</dbReference>
<proteinExistence type="predicted"/>
<evidence type="ECO:0008006" key="3">
    <source>
        <dbReference type="Google" id="ProtNLM"/>
    </source>
</evidence>
<keyword evidence="2" id="KW-1185">Reference proteome</keyword>
<evidence type="ECO:0000313" key="2">
    <source>
        <dbReference type="Proteomes" id="UP000295601"/>
    </source>
</evidence>
<dbReference type="AlphaFoldDB" id="A0A4R6RYG3"/>
<gene>
    <name evidence="1" type="ORF">EDF62_2000</name>
</gene>
<evidence type="ECO:0000313" key="1">
    <source>
        <dbReference type="EMBL" id="TDP91385.1"/>
    </source>
</evidence>
<accession>A0A4R6RYG3</accession>